<accession>A0ABR4FM03</accession>
<organism evidence="2 3">
    <name type="scientific">Aspergillus keveii</name>
    <dbReference type="NCBI Taxonomy" id="714993"/>
    <lineage>
        <taxon>Eukaryota</taxon>
        <taxon>Fungi</taxon>
        <taxon>Dikarya</taxon>
        <taxon>Ascomycota</taxon>
        <taxon>Pezizomycotina</taxon>
        <taxon>Eurotiomycetes</taxon>
        <taxon>Eurotiomycetidae</taxon>
        <taxon>Eurotiales</taxon>
        <taxon>Aspergillaceae</taxon>
        <taxon>Aspergillus</taxon>
        <taxon>Aspergillus subgen. Nidulantes</taxon>
    </lineage>
</organism>
<name>A0ABR4FM03_9EURO</name>
<evidence type="ECO:0000256" key="1">
    <source>
        <dbReference type="SAM" id="SignalP"/>
    </source>
</evidence>
<dbReference type="EMBL" id="JBFTWV010000186">
    <property type="protein sequence ID" value="KAL2784270.1"/>
    <property type="molecule type" value="Genomic_DNA"/>
</dbReference>
<comment type="caution">
    <text evidence="2">The sequence shown here is derived from an EMBL/GenBank/DDBJ whole genome shotgun (WGS) entry which is preliminary data.</text>
</comment>
<evidence type="ECO:0000313" key="3">
    <source>
        <dbReference type="Proteomes" id="UP001610563"/>
    </source>
</evidence>
<keyword evidence="1" id="KW-0732">Signal</keyword>
<dbReference type="Proteomes" id="UP001610563">
    <property type="component" value="Unassembled WGS sequence"/>
</dbReference>
<feature type="signal peptide" evidence="1">
    <location>
        <begin position="1"/>
        <end position="20"/>
    </location>
</feature>
<sequence>MKGLFTTAVSVLGLALSSSALPTATNTTTCGTGTETETTCGRECMTRIVNVILKSMVAGNWESLPLAKVYTATENLHPAAISMMTLWRTVTKAGTPSLLAIDTTAGSAYFSLAITEGNENAQAVLNARIKVVNKEITELELFINRSRGDHGFSLSPEDLADNYKPWISPPTNRTKASREILEALSAATFDTSTGFNVTVADSCQFLEEGWAVVDPGPDEDGSYEPLTCSFPSSRPTDSNARLNLVIDEELGIVVTGAVVPGKVYPYGELSAFIPDQMVEAQAAQEEWLEGKLVEGTIPLVEPLASTGEVLEVLQYYDGKLQAEAINVYLSGPGMSSVWVH</sequence>
<keyword evidence="3" id="KW-1185">Reference proteome</keyword>
<gene>
    <name evidence="2" type="ORF">BJX66DRAFT_348505</name>
</gene>
<proteinExistence type="predicted"/>
<evidence type="ECO:0000313" key="2">
    <source>
        <dbReference type="EMBL" id="KAL2784270.1"/>
    </source>
</evidence>
<feature type="chain" id="PRO_5046421368" evidence="1">
    <location>
        <begin position="21"/>
        <end position="340"/>
    </location>
</feature>
<reference evidence="2 3" key="1">
    <citation type="submission" date="2024-07" db="EMBL/GenBank/DDBJ databases">
        <title>Section-level genome sequencing and comparative genomics of Aspergillus sections Usti and Cavernicolus.</title>
        <authorList>
            <consortium name="Lawrence Berkeley National Laboratory"/>
            <person name="Nybo J.L."/>
            <person name="Vesth T.C."/>
            <person name="Theobald S."/>
            <person name="Frisvad J.C."/>
            <person name="Larsen T.O."/>
            <person name="Kjaerboelling I."/>
            <person name="Rothschild-Mancinelli K."/>
            <person name="Lyhne E.K."/>
            <person name="Kogle M.E."/>
            <person name="Barry K."/>
            <person name="Clum A."/>
            <person name="Na H."/>
            <person name="Ledsgaard L."/>
            <person name="Lin J."/>
            <person name="Lipzen A."/>
            <person name="Kuo A."/>
            <person name="Riley R."/>
            <person name="Mondo S."/>
            <person name="Labutti K."/>
            <person name="Haridas S."/>
            <person name="Pangalinan J."/>
            <person name="Salamov A.A."/>
            <person name="Simmons B.A."/>
            <person name="Magnuson J.K."/>
            <person name="Chen J."/>
            <person name="Drula E."/>
            <person name="Henrissat B."/>
            <person name="Wiebenga A."/>
            <person name="Lubbers R.J."/>
            <person name="Gomes A.C."/>
            <person name="Makela M.R."/>
            <person name="Stajich J."/>
            <person name="Grigoriev I.V."/>
            <person name="Mortensen U.H."/>
            <person name="De Vries R.P."/>
            <person name="Baker S.E."/>
            <person name="Andersen M.R."/>
        </authorList>
    </citation>
    <scope>NUCLEOTIDE SEQUENCE [LARGE SCALE GENOMIC DNA]</scope>
    <source>
        <strain evidence="2 3">CBS 209.92</strain>
    </source>
</reference>
<protein>
    <submittedName>
        <fullName evidence="2">Uncharacterized protein</fullName>
    </submittedName>
</protein>